<name>A0A7V8LMB6_9MYCO</name>
<accession>A0A7V8LMB6</accession>
<dbReference type="EMBL" id="LJFO01000011">
    <property type="protein sequence ID" value="KPG07619.1"/>
    <property type="molecule type" value="Genomic_DNA"/>
</dbReference>
<evidence type="ECO:0000313" key="1">
    <source>
        <dbReference type="EMBL" id="KPG07619.1"/>
    </source>
</evidence>
<dbReference type="AlphaFoldDB" id="A0A7V8LMB6"/>
<organism evidence="1 2">
    <name type="scientific">Mycobacteroides immunogenum</name>
    <dbReference type="NCBI Taxonomy" id="83262"/>
    <lineage>
        <taxon>Bacteria</taxon>
        <taxon>Bacillati</taxon>
        <taxon>Actinomycetota</taxon>
        <taxon>Actinomycetes</taxon>
        <taxon>Mycobacteriales</taxon>
        <taxon>Mycobacteriaceae</taxon>
        <taxon>Mycobacteroides</taxon>
    </lineage>
</organism>
<dbReference type="GeneID" id="45766687"/>
<proteinExistence type="predicted"/>
<dbReference type="OrthoDB" id="9974292at2"/>
<gene>
    <name evidence="1" type="ORF">AN908_19110</name>
</gene>
<evidence type="ECO:0000313" key="2">
    <source>
        <dbReference type="Proteomes" id="UP000037843"/>
    </source>
</evidence>
<protein>
    <submittedName>
        <fullName evidence="1">Uncharacterized protein</fullName>
    </submittedName>
</protein>
<sequence length="65" mass="7132">MAELTIEEMEAILAEHEICELAQDIEATMGTVVPNPHYEFPTAGWAADGQEAVREARQALGPQHN</sequence>
<dbReference type="Proteomes" id="UP000037843">
    <property type="component" value="Unassembled WGS sequence"/>
</dbReference>
<reference evidence="1 2" key="1">
    <citation type="submission" date="2015-09" db="EMBL/GenBank/DDBJ databases">
        <title>Genome Sequences of Mycobacterium immunogenum Isolates, Recuperated from a Chloraminated Drinking Water Distribution System Simulator Subjected to Episodes of Nitrification.</title>
        <authorList>
            <person name="Gomez-Alvarez V."/>
            <person name="Revetta R.P."/>
        </authorList>
    </citation>
    <scope>NUCLEOTIDE SEQUENCE [LARGE SCALE GENOMIC DNA]</scope>
    <source>
        <strain evidence="1 2">H008</strain>
    </source>
</reference>
<dbReference type="RefSeq" id="WP_054416772.1">
    <property type="nucleotide sequence ID" value="NZ_CP011530.1"/>
</dbReference>
<comment type="caution">
    <text evidence="1">The sequence shown here is derived from an EMBL/GenBank/DDBJ whole genome shotgun (WGS) entry which is preliminary data.</text>
</comment>